<evidence type="ECO:0000256" key="1">
    <source>
        <dbReference type="ARBA" id="ARBA00000085"/>
    </source>
</evidence>
<keyword evidence="18" id="KW-0547">Nucleotide-binding</keyword>
<dbReference type="InterPro" id="IPR036890">
    <property type="entry name" value="HATPase_C_sf"/>
</dbReference>
<dbReference type="GO" id="GO:0005524">
    <property type="term" value="F:ATP binding"/>
    <property type="evidence" value="ECO:0007669"/>
    <property type="project" value="UniProtKB-KW"/>
</dbReference>
<evidence type="ECO:0000256" key="4">
    <source>
        <dbReference type="ARBA" id="ARBA00022519"/>
    </source>
</evidence>
<proteinExistence type="predicted"/>
<keyword evidence="13 15" id="KW-0472">Membrane</keyword>
<dbReference type="EMBL" id="JALKII010000001">
    <property type="protein sequence ID" value="MCK0536259.1"/>
    <property type="molecule type" value="Genomic_DNA"/>
</dbReference>
<dbReference type="PROSITE" id="PS50885">
    <property type="entry name" value="HAMP"/>
    <property type="match status" value="1"/>
</dbReference>
<evidence type="ECO:0000256" key="9">
    <source>
        <dbReference type="ARBA" id="ARBA00022801"/>
    </source>
</evidence>
<evidence type="ECO:0000256" key="14">
    <source>
        <dbReference type="ARBA" id="ARBA00032477"/>
    </source>
</evidence>
<keyword evidence="18" id="KW-0067">ATP-binding</keyword>
<dbReference type="PROSITE" id="PS50109">
    <property type="entry name" value="HIS_KIN"/>
    <property type="match status" value="1"/>
</dbReference>
<dbReference type="CDD" id="cd00082">
    <property type="entry name" value="HisKA"/>
    <property type="match status" value="1"/>
</dbReference>
<evidence type="ECO:0000259" key="17">
    <source>
        <dbReference type="PROSITE" id="PS50885"/>
    </source>
</evidence>
<keyword evidence="9" id="KW-0378">Hydrolase</keyword>
<evidence type="ECO:0000256" key="2">
    <source>
        <dbReference type="ARBA" id="ARBA00004370"/>
    </source>
</evidence>
<dbReference type="Pfam" id="PF08918">
    <property type="entry name" value="PhoQ_Sensor"/>
    <property type="match status" value="1"/>
</dbReference>
<accession>A0ABT0E375</accession>
<keyword evidence="7 15" id="KW-0812">Transmembrane</keyword>
<dbReference type="Proteomes" id="UP001165524">
    <property type="component" value="Unassembled WGS sequence"/>
</dbReference>
<evidence type="ECO:0000256" key="12">
    <source>
        <dbReference type="ARBA" id="ARBA00023012"/>
    </source>
</evidence>
<keyword evidence="11 15" id="KW-1133">Transmembrane helix</keyword>
<dbReference type="InterPro" id="IPR003594">
    <property type="entry name" value="HATPase_dom"/>
</dbReference>
<feature type="domain" description="Histidine kinase" evidence="16">
    <location>
        <begin position="247"/>
        <end position="449"/>
    </location>
</feature>
<organism evidence="18 19">
    <name type="scientific">Alcanivorax quisquiliarum</name>
    <dbReference type="NCBI Taxonomy" id="2933565"/>
    <lineage>
        <taxon>Bacteria</taxon>
        <taxon>Pseudomonadati</taxon>
        <taxon>Pseudomonadota</taxon>
        <taxon>Gammaproteobacteria</taxon>
        <taxon>Oceanospirillales</taxon>
        <taxon>Alcanivoracaceae</taxon>
        <taxon>Alcanivorax</taxon>
    </lineage>
</organism>
<evidence type="ECO:0000256" key="3">
    <source>
        <dbReference type="ARBA" id="ARBA00012438"/>
    </source>
</evidence>
<dbReference type="RefSeq" id="WP_246947313.1">
    <property type="nucleotide sequence ID" value="NZ_JALKII010000001.1"/>
</dbReference>
<dbReference type="InterPro" id="IPR004358">
    <property type="entry name" value="Sig_transdc_His_kin-like_C"/>
</dbReference>
<evidence type="ECO:0000256" key="8">
    <source>
        <dbReference type="ARBA" id="ARBA00022777"/>
    </source>
</evidence>
<dbReference type="EC" id="2.7.13.3" evidence="3"/>
<dbReference type="Gene3D" id="1.10.287.130">
    <property type="match status" value="1"/>
</dbReference>
<evidence type="ECO:0000256" key="13">
    <source>
        <dbReference type="ARBA" id="ARBA00023136"/>
    </source>
</evidence>
<keyword evidence="6" id="KW-0808">Transferase</keyword>
<dbReference type="Pfam" id="PF02518">
    <property type="entry name" value="HATPase_c"/>
    <property type="match status" value="1"/>
</dbReference>
<dbReference type="PRINTS" id="PR00344">
    <property type="entry name" value="BCTRLSENSOR"/>
</dbReference>
<evidence type="ECO:0000256" key="6">
    <source>
        <dbReference type="ARBA" id="ARBA00022679"/>
    </source>
</evidence>
<gene>
    <name evidence="18" type="ORF">MU846_00865</name>
</gene>
<evidence type="ECO:0000256" key="10">
    <source>
        <dbReference type="ARBA" id="ARBA00022912"/>
    </source>
</evidence>
<dbReference type="Gene3D" id="3.30.565.10">
    <property type="entry name" value="Histidine kinase-like ATPase, C-terminal domain"/>
    <property type="match status" value="1"/>
</dbReference>
<dbReference type="SMART" id="SM00387">
    <property type="entry name" value="HATPase_c"/>
    <property type="match status" value="1"/>
</dbReference>
<dbReference type="InterPro" id="IPR050428">
    <property type="entry name" value="TCS_sensor_his_kinase"/>
</dbReference>
<dbReference type="PANTHER" id="PTHR45436">
    <property type="entry name" value="SENSOR HISTIDINE KINASE YKOH"/>
    <property type="match status" value="1"/>
</dbReference>
<comment type="catalytic activity">
    <reaction evidence="1">
        <text>ATP + protein L-histidine = ADP + protein N-phospho-L-histidine.</text>
        <dbReference type="EC" id="2.7.13.3"/>
    </reaction>
</comment>
<protein>
    <recommendedName>
        <fullName evidence="3">histidine kinase</fullName>
        <ecNumber evidence="3">2.7.13.3</ecNumber>
    </recommendedName>
    <alternativeName>
        <fullName evidence="14">Sensor histidine protein kinase/phosphatase PhoQ</fullName>
    </alternativeName>
</protein>
<dbReference type="SUPFAM" id="SSF55874">
    <property type="entry name" value="ATPase domain of HSP90 chaperone/DNA topoisomerase II/histidine kinase"/>
    <property type="match status" value="1"/>
</dbReference>
<name>A0ABT0E375_9GAMM</name>
<feature type="transmembrane region" description="Helical" evidence="15">
    <location>
        <begin position="6"/>
        <end position="24"/>
    </location>
</feature>
<evidence type="ECO:0000313" key="19">
    <source>
        <dbReference type="Proteomes" id="UP001165524"/>
    </source>
</evidence>
<feature type="transmembrane region" description="Helical" evidence="15">
    <location>
        <begin position="169"/>
        <end position="192"/>
    </location>
</feature>
<keyword evidence="4" id="KW-1003">Cell membrane</keyword>
<keyword evidence="4" id="KW-0997">Cell inner membrane</keyword>
<dbReference type="InterPro" id="IPR005467">
    <property type="entry name" value="His_kinase_dom"/>
</dbReference>
<dbReference type="InterPro" id="IPR003660">
    <property type="entry name" value="HAMP_dom"/>
</dbReference>
<comment type="subcellular location">
    <subcellularLocation>
        <location evidence="2">Membrane</location>
    </subcellularLocation>
</comment>
<reference evidence="18" key="1">
    <citation type="submission" date="2022-04" db="EMBL/GenBank/DDBJ databases">
        <title>Alcanivorax sp. CY1518 draft genome sequence.</title>
        <authorList>
            <person name="Zhao G."/>
            <person name="An M."/>
        </authorList>
    </citation>
    <scope>NUCLEOTIDE SEQUENCE</scope>
    <source>
        <strain evidence="18">CY1518</strain>
    </source>
</reference>
<keyword evidence="10" id="KW-0904">Protein phosphatase</keyword>
<dbReference type="InterPro" id="IPR015014">
    <property type="entry name" value="PhoQ_Sensor"/>
</dbReference>
<evidence type="ECO:0000256" key="5">
    <source>
        <dbReference type="ARBA" id="ARBA00022553"/>
    </source>
</evidence>
<feature type="domain" description="HAMP" evidence="17">
    <location>
        <begin position="188"/>
        <end position="239"/>
    </location>
</feature>
<comment type="caution">
    <text evidence="18">The sequence shown here is derived from an EMBL/GenBank/DDBJ whole genome shotgun (WGS) entry which is preliminary data.</text>
</comment>
<keyword evidence="8" id="KW-0418">Kinase</keyword>
<evidence type="ECO:0000256" key="11">
    <source>
        <dbReference type="ARBA" id="ARBA00022989"/>
    </source>
</evidence>
<evidence type="ECO:0000256" key="15">
    <source>
        <dbReference type="SAM" id="Phobius"/>
    </source>
</evidence>
<keyword evidence="19" id="KW-1185">Reference proteome</keyword>
<keyword evidence="12" id="KW-0902">Two-component regulatory system</keyword>
<sequence>MTGSLRLRLMFGAAVMAVVFTLALQQGLQRGFGVAFEHAIEQRLASDVSTLVSAARVENGTLAMPERLHAEQFHILESNKLLGYIYDRDGQLLWRSAATDELRLDYQPFYETGQGYELHRIQDENGVPLFVYDAEIRLLGGADVAYSIVVMQPARDYDLMLSGLRQQHYLWLGAALLGLLLLLWVGLSWGLMSLRSVSLELDEVETGERQRLSESHPRELLRLTRSVNRLLDSERQQRVRYRHSLADLAHGLKTSLSLLQATSDVIARDLGRREQVRVMDEQIDRMNQQIEYQLQRAAVGRSGLVRHRAAVQPVLAQLKATLDKVYHEKQVQLTSEVPAGLTLPLEPGALLELLGNLLENAYRLCVVHIRVQAEATSAGWRLVVEDDGPGVPPEKRAVIVQRGERLDTRHPGQGLGLAIVEDILESYDGHLSVTTSELGGARFEVLLLA</sequence>
<keyword evidence="5" id="KW-0597">Phosphoprotein</keyword>
<evidence type="ECO:0000259" key="16">
    <source>
        <dbReference type="PROSITE" id="PS50109"/>
    </source>
</evidence>
<evidence type="ECO:0000313" key="18">
    <source>
        <dbReference type="EMBL" id="MCK0536259.1"/>
    </source>
</evidence>
<evidence type="ECO:0000256" key="7">
    <source>
        <dbReference type="ARBA" id="ARBA00022692"/>
    </source>
</evidence>
<dbReference type="PANTHER" id="PTHR45436:SF4">
    <property type="entry name" value="SENSOR PROTEIN PHOQ"/>
    <property type="match status" value="1"/>
</dbReference>
<dbReference type="InterPro" id="IPR003661">
    <property type="entry name" value="HisK_dim/P_dom"/>
</dbReference>